<dbReference type="Proteomes" id="UP000193484">
    <property type="component" value="Unassembled WGS sequence"/>
</dbReference>
<dbReference type="SUPFAM" id="SSF52972">
    <property type="entry name" value="ITPase-like"/>
    <property type="match status" value="1"/>
</dbReference>
<dbReference type="Pfam" id="PF02545">
    <property type="entry name" value="Maf"/>
    <property type="match status" value="1"/>
</dbReference>
<accession>A0A1X1REY3</accession>
<comment type="similarity">
    <text evidence="3">Belongs to the Maf family.</text>
</comment>
<dbReference type="PANTHER" id="PTHR43213:SF5">
    <property type="entry name" value="BIFUNCTIONAL DTTP_UTP PYROPHOSPHATASE_METHYLTRANSFERASE PROTEIN-RELATED"/>
    <property type="match status" value="1"/>
</dbReference>
<dbReference type="GO" id="GO:0047429">
    <property type="term" value="F:nucleoside triphosphate diphosphatase activity"/>
    <property type="evidence" value="ECO:0007669"/>
    <property type="project" value="UniProtKB-EC"/>
</dbReference>
<dbReference type="PIRSF" id="PIRSF006305">
    <property type="entry name" value="Maf"/>
    <property type="match status" value="1"/>
</dbReference>
<dbReference type="GO" id="GO:0009117">
    <property type="term" value="P:nucleotide metabolic process"/>
    <property type="evidence" value="ECO:0007669"/>
    <property type="project" value="UniProtKB-KW"/>
</dbReference>
<comment type="function">
    <text evidence="3">Nucleoside triphosphate pyrophosphatase. May have a dual role in cell division arrest and in preventing the incorporation of modified nucleotides into cellular nucleic acids.</text>
</comment>
<comment type="catalytic activity">
    <reaction evidence="3">
        <text>a ribonucleoside 5'-triphosphate + H2O = a ribonucleoside 5'-phosphate + diphosphate + H(+)</text>
        <dbReference type="Rhea" id="RHEA:23996"/>
        <dbReference type="ChEBI" id="CHEBI:15377"/>
        <dbReference type="ChEBI" id="CHEBI:15378"/>
        <dbReference type="ChEBI" id="CHEBI:33019"/>
        <dbReference type="ChEBI" id="CHEBI:58043"/>
        <dbReference type="ChEBI" id="CHEBI:61557"/>
        <dbReference type="EC" id="3.6.1.9"/>
    </reaction>
</comment>
<keyword evidence="5" id="KW-1185">Reference proteome</keyword>
<feature type="active site" description="Proton acceptor" evidence="3">
    <location>
        <position position="78"/>
    </location>
</feature>
<evidence type="ECO:0000313" key="5">
    <source>
        <dbReference type="Proteomes" id="UP000193484"/>
    </source>
</evidence>
<protein>
    <recommendedName>
        <fullName evidence="3">Nucleoside triphosphate pyrophosphatase</fullName>
        <ecNumber evidence="3">3.6.1.9</ecNumber>
    </recommendedName>
    <alternativeName>
        <fullName evidence="3">Nucleotide pyrophosphatase</fullName>
        <shortName evidence="3">Nucleotide PPase</shortName>
    </alternativeName>
</protein>
<dbReference type="PANTHER" id="PTHR43213">
    <property type="entry name" value="BIFUNCTIONAL DTTP/UTP PYROPHOSPHATASE/METHYLTRANSFERASE PROTEIN-RELATED"/>
    <property type="match status" value="1"/>
</dbReference>
<sequence length="212" mass="21715">MTRLVLGSASTGRLSVLRGAGVEPTVIVSDVDEDAVLAAHAGADPADAVAALARAKAEVVAARVPPGLASDCVVIGCDSMLLLRDRLCGKPGTVERARAQWASMAGHSGRLLSGHAAIRLRDGEIAGIETGTDSTTVYFGTPTPDDLDAYLASGEPLGVAGGFTLDGLGGWFVDRIDGDPSNVVGLSLPLLRRLLARLQVSVAAVWAANPPR</sequence>
<comment type="caution">
    <text evidence="4">The sequence shown here is derived from an EMBL/GenBank/DDBJ whole genome shotgun (WGS) entry which is preliminary data.</text>
</comment>
<dbReference type="RefSeq" id="WP_085095263.1">
    <property type="nucleotide sequence ID" value="NZ_AP022603.1"/>
</dbReference>
<dbReference type="STRING" id="1793.AWC04_09050"/>
<evidence type="ECO:0000256" key="1">
    <source>
        <dbReference type="ARBA" id="ARBA00001968"/>
    </source>
</evidence>
<keyword evidence="3" id="KW-0963">Cytoplasm</keyword>
<comment type="cofactor">
    <cofactor evidence="1 3">
        <name>a divalent metal cation</name>
        <dbReference type="ChEBI" id="CHEBI:60240"/>
    </cofactor>
</comment>
<dbReference type="GO" id="GO:0005737">
    <property type="term" value="C:cytoplasm"/>
    <property type="evidence" value="ECO:0007669"/>
    <property type="project" value="UniProtKB-SubCell"/>
</dbReference>
<reference evidence="4 5" key="1">
    <citation type="submission" date="2016-01" db="EMBL/GenBank/DDBJ databases">
        <title>The new phylogeny of the genus Mycobacterium.</title>
        <authorList>
            <person name="Tarcisio F."/>
            <person name="Conor M."/>
            <person name="Antonella G."/>
            <person name="Elisabetta G."/>
            <person name="Giulia F.S."/>
            <person name="Sara T."/>
            <person name="Anna F."/>
            <person name="Clotilde B."/>
            <person name="Roberto B."/>
            <person name="Veronica D.S."/>
            <person name="Fabio R."/>
            <person name="Monica P."/>
            <person name="Olivier J."/>
            <person name="Enrico T."/>
            <person name="Nicola S."/>
        </authorList>
    </citation>
    <scope>NUCLEOTIDE SEQUENCE [LARGE SCALE GENOMIC DNA]</scope>
    <source>
        <strain evidence="4 5">DSM 44179</strain>
    </source>
</reference>
<evidence type="ECO:0000256" key="3">
    <source>
        <dbReference type="HAMAP-Rule" id="MF_00528"/>
    </source>
</evidence>
<proteinExistence type="inferred from homology"/>
<dbReference type="NCBIfam" id="TIGR00172">
    <property type="entry name" value="maf"/>
    <property type="match status" value="1"/>
</dbReference>
<organism evidence="4 5">
    <name type="scientific">Mycolicibacterium fallax</name>
    <name type="common">Mycobacterium fallax</name>
    <dbReference type="NCBI Taxonomy" id="1793"/>
    <lineage>
        <taxon>Bacteria</taxon>
        <taxon>Bacillati</taxon>
        <taxon>Actinomycetota</taxon>
        <taxon>Actinomycetes</taxon>
        <taxon>Mycobacteriales</taxon>
        <taxon>Mycobacteriaceae</taxon>
        <taxon>Mycolicibacterium</taxon>
    </lineage>
</organism>
<comment type="catalytic activity">
    <reaction evidence="3">
        <text>a 2'-deoxyribonucleoside 5'-triphosphate + H2O = a 2'-deoxyribonucleoside 5'-phosphate + diphosphate + H(+)</text>
        <dbReference type="Rhea" id="RHEA:44644"/>
        <dbReference type="ChEBI" id="CHEBI:15377"/>
        <dbReference type="ChEBI" id="CHEBI:15378"/>
        <dbReference type="ChEBI" id="CHEBI:33019"/>
        <dbReference type="ChEBI" id="CHEBI:61560"/>
        <dbReference type="ChEBI" id="CHEBI:65317"/>
        <dbReference type="EC" id="3.6.1.9"/>
    </reaction>
</comment>
<dbReference type="OrthoDB" id="3527985at2"/>
<keyword evidence="3" id="KW-0546">Nucleotide metabolism</keyword>
<evidence type="ECO:0000313" key="4">
    <source>
        <dbReference type="EMBL" id="ORV04286.1"/>
    </source>
</evidence>
<dbReference type="CDD" id="cd00555">
    <property type="entry name" value="Maf"/>
    <property type="match status" value="1"/>
</dbReference>
<dbReference type="InterPro" id="IPR003697">
    <property type="entry name" value="Maf-like"/>
</dbReference>
<dbReference type="EC" id="3.6.1.9" evidence="3"/>
<comment type="subcellular location">
    <subcellularLocation>
        <location evidence="3">Cytoplasm</location>
    </subcellularLocation>
</comment>
<gene>
    <name evidence="4" type="ORF">AWC04_09050</name>
</gene>
<name>A0A1X1REY3_MYCFA</name>
<dbReference type="HAMAP" id="MF_00528">
    <property type="entry name" value="Maf"/>
    <property type="match status" value="1"/>
</dbReference>
<comment type="caution">
    <text evidence="3">Lacks conserved residue(s) required for the propagation of feature annotation.</text>
</comment>
<dbReference type="AlphaFoldDB" id="A0A1X1REY3"/>
<evidence type="ECO:0000256" key="2">
    <source>
        <dbReference type="ARBA" id="ARBA00022801"/>
    </source>
</evidence>
<dbReference type="Gene3D" id="3.90.950.10">
    <property type="match status" value="1"/>
</dbReference>
<dbReference type="InterPro" id="IPR029001">
    <property type="entry name" value="ITPase-like_fam"/>
</dbReference>
<dbReference type="EMBL" id="LQOJ01000031">
    <property type="protein sequence ID" value="ORV04286.1"/>
    <property type="molecule type" value="Genomic_DNA"/>
</dbReference>
<keyword evidence="2 3" id="KW-0378">Hydrolase</keyword>